<evidence type="ECO:0000313" key="3">
    <source>
        <dbReference type="Proteomes" id="UP000250179"/>
    </source>
</evidence>
<name>A0A2Z2MI02_THEPR</name>
<sequence>MACDGIERTIKKIALSFTLLFLTGFLLIYYEIRRLICATTKLCYAPFFGYSQMGGLDTIVAIFVIGTMLISIASYYSSCGGE</sequence>
<dbReference type="KEGG" id="tprf:A3L09_01605"/>
<keyword evidence="3" id="KW-1185">Reference proteome</keyword>
<dbReference type="EMBL" id="CP014862">
    <property type="protein sequence ID" value="ASJ02051.1"/>
    <property type="molecule type" value="Genomic_DNA"/>
</dbReference>
<organism evidence="2 3">
    <name type="scientific">Thermococcus profundus</name>
    <dbReference type="NCBI Taxonomy" id="49899"/>
    <lineage>
        <taxon>Archaea</taxon>
        <taxon>Methanobacteriati</taxon>
        <taxon>Methanobacteriota</taxon>
        <taxon>Thermococci</taxon>
        <taxon>Thermococcales</taxon>
        <taxon>Thermococcaceae</taxon>
        <taxon>Thermococcus</taxon>
    </lineage>
</organism>
<evidence type="ECO:0000313" key="2">
    <source>
        <dbReference type="EMBL" id="ASJ02051.1"/>
    </source>
</evidence>
<dbReference type="Proteomes" id="UP000250179">
    <property type="component" value="Chromosome"/>
</dbReference>
<keyword evidence="1" id="KW-0472">Membrane</keyword>
<keyword evidence="1" id="KW-0812">Transmembrane</keyword>
<gene>
    <name evidence="2" type="ORF">A3L09_01605</name>
</gene>
<feature type="transmembrane region" description="Helical" evidence="1">
    <location>
        <begin position="53"/>
        <end position="76"/>
    </location>
</feature>
<protein>
    <submittedName>
        <fullName evidence="2">Uncharacterized protein</fullName>
    </submittedName>
</protein>
<accession>A0A2Z2MI02</accession>
<evidence type="ECO:0000256" key="1">
    <source>
        <dbReference type="SAM" id="Phobius"/>
    </source>
</evidence>
<dbReference type="AlphaFoldDB" id="A0A2Z2MI02"/>
<reference evidence="2 3" key="1">
    <citation type="submission" date="2016-03" db="EMBL/GenBank/DDBJ databases">
        <title>Complete genome sequence of Thermococcus profundus strain DT5432.</title>
        <authorList>
            <person name="Oger P.M."/>
        </authorList>
    </citation>
    <scope>NUCLEOTIDE SEQUENCE [LARGE SCALE GENOMIC DNA]</scope>
    <source>
        <strain evidence="2 3">DT 5432</strain>
    </source>
</reference>
<keyword evidence="1" id="KW-1133">Transmembrane helix</keyword>
<feature type="transmembrane region" description="Helical" evidence="1">
    <location>
        <begin position="13"/>
        <end position="32"/>
    </location>
</feature>
<proteinExistence type="predicted"/>